<dbReference type="AlphaFoldDB" id="A0A1T5LCH1"/>
<sequence>MTEEIPTQTDAYSKLLCEAAGTYETWGTAPEHFMIASLVPHIYYSNSNWNVQKSLTNNFLRSFVASQGFNENIFDNNKIFTFALDYPRANGTALSGQDFEMVSDLDIKIAKLNSHYEKEKEAVKEFLGNKSTVFDDSVKNIIVTVSALKIPTINLELRDEATIIFKLKLDDLGKIMFRYHLDEPSRCTYSYFKKALCIENGVGSLKDVILDIKKIIFQARIQTLLHSRRPEINSAIENWKNSFVDVLSSGVTTQI</sequence>
<name>A0A1T5LCH1_9BACT</name>
<dbReference type="EMBL" id="FUZU01000002">
    <property type="protein sequence ID" value="SKC73584.1"/>
    <property type="molecule type" value="Genomic_DNA"/>
</dbReference>
<accession>A0A1T5LCH1</accession>
<protein>
    <submittedName>
        <fullName evidence="1">Uncharacterized protein</fullName>
    </submittedName>
</protein>
<evidence type="ECO:0000313" key="1">
    <source>
        <dbReference type="EMBL" id="SKC73584.1"/>
    </source>
</evidence>
<gene>
    <name evidence="1" type="ORF">SAMN05660236_2948</name>
</gene>
<proteinExistence type="predicted"/>
<organism evidence="1 2">
    <name type="scientific">Ohtaekwangia koreensis</name>
    <dbReference type="NCBI Taxonomy" id="688867"/>
    <lineage>
        <taxon>Bacteria</taxon>
        <taxon>Pseudomonadati</taxon>
        <taxon>Bacteroidota</taxon>
        <taxon>Cytophagia</taxon>
        <taxon>Cytophagales</taxon>
        <taxon>Fulvivirgaceae</taxon>
        <taxon>Ohtaekwangia</taxon>
    </lineage>
</organism>
<reference evidence="1 2" key="1">
    <citation type="submission" date="2017-02" db="EMBL/GenBank/DDBJ databases">
        <authorList>
            <person name="Peterson S.W."/>
        </authorList>
    </citation>
    <scope>NUCLEOTIDE SEQUENCE [LARGE SCALE GENOMIC DNA]</scope>
    <source>
        <strain evidence="1 2">DSM 25262</strain>
    </source>
</reference>
<dbReference type="RefSeq" id="WP_079687518.1">
    <property type="nucleotide sequence ID" value="NZ_FUZU01000002.1"/>
</dbReference>
<dbReference type="STRING" id="688867.SAMN05660236_2948"/>
<evidence type="ECO:0000313" key="2">
    <source>
        <dbReference type="Proteomes" id="UP000190961"/>
    </source>
</evidence>
<keyword evidence="2" id="KW-1185">Reference proteome</keyword>
<dbReference type="Proteomes" id="UP000190961">
    <property type="component" value="Unassembled WGS sequence"/>
</dbReference>